<dbReference type="EMBL" id="JBBUTH010000003">
    <property type="protein sequence ID" value="MEK8050202.1"/>
    <property type="molecule type" value="Genomic_DNA"/>
</dbReference>
<dbReference type="PANTHER" id="PTHR35802">
    <property type="entry name" value="PROTEASE SYNTHASE AND SPORULATION PROTEIN PAI 2"/>
    <property type="match status" value="1"/>
</dbReference>
<dbReference type="PANTHER" id="PTHR35802:SF1">
    <property type="entry name" value="PROTEASE SYNTHASE AND SPORULATION PROTEIN PAI 2"/>
    <property type="match status" value="1"/>
</dbReference>
<proteinExistence type="predicted"/>
<dbReference type="Proteomes" id="UP001365405">
    <property type="component" value="Unassembled WGS sequence"/>
</dbReference>
<name>A0ABU9CEB0_9BURK</name>
<organism evidence="1 2">
    <name type="scientific">Pseudaquabacterium inlustre</name>
    <dbReference type="NCBI Taxonomy" id="2984192"/>
    <lineage>
        <taxon>Bacteria</taxon>
        <taxon>Pseudomonadati</taxon>
        <taxon>Pseudomonadota</taxon>
        <taxon>Betaproteobacteria</taxon>
        <taxon>Burkholderiales</taxon>
        <taxon>Sphaerotilaceae</taxon>
        <taxon>Pseudaquabacterium</taxon>
    </lineage>
</organism>
<gene>
    <name evidence="1" type="ORF">AACH10_08125</name>
</gene>
<dbReference type="PIRSF" id="PIRSF010372">
    <property type="entry name" value="PaiB"/>
    <property type="match status" value="1"/>
</dbReference>
<keyword evidence="2" id="KW-1185">Reference proteome</keyword>
<dbReference type="Gene3D" id="2.30.110.10">
    <property type="entry name" value="Electron Transport, Fmn-binding Protein, Chain A"/>
    <property type="match status" value="1"/>
</dbReference>
<dbReference type="SUPFAM" id="SSF50475">
    <property type="entry name" value="FMN-binding split barrel"/>
    <property type="match status" value="1"/>
</dbReference>
<sequence>MYLPRHFEEVRPEALQALMQAHPMGLLVTAGAQGAPVADALPFLYEPPSADAPQGRLLAHVARANPLWQAAQGREVLVVFQGPQGYVSPGWYPSKAEHGKVVPTWNYAMVQARGTLRAIDDAAAARDVVERLTARHEAPMPAPWAVADAPADYLAAMLRAIVAIEIPLSALTGKFKLSQNRSEAERQGVVSGLGGLGPEAAPLAAWTAAGGPPDAG</sequence>
<protein>
    <submittedName>
        <fullName evidence="1">FMN-binding negative transcriptional regulator</fullName>
    </submittedName>
</protein>
<evidence type="ECO:0000313" key="2">
    <source>
        <dbReference type="Proteomes" id="UP001365405"/>
    </source>
</evidence>
<evidence type="ECO:0000313" key="1">
    <source>
        <dbReference type="EMBL" id="MEK8050202.1"/>
    </source>
</evidence>
<comment type="caution">
    <text evidence="1">The sequence shown here is derived from an EMBL/GenBank/DDBJ whole genome shotgun (WGS) entry which is preliminary data.</text>
</comment>
<dbReference type="InterPro" id="IPR012349">
    <property type="entry name" value="Split_barrel_FMN-bd"/>
</dbReference>
<dbReference type="Pfam" id="PF04299">
    <property type="entry name" value="FMN_bind_2"/>
    <property type="match status" value="1"/>
</dbReference>
<dbReference type="RefSeq" id="WP_341409869.1">
    <property type="nucleotide sequence ID" value="NZ_JBBUTH010000003.1"/>
</dbReference>
<accession>A0ABU9CEB0</accession>
<reference evidence="1 2" key="1">
    <citation type="submission" date="2024-04" db="EMBL/GenBank/DDBJ databases">
        <title>Novel species of the genus Ideonella isolated from streams.</title>
        <authorList>
            <person name="Lu H."/>
        </authorList>
    </citation>
    <scope>NUCLEOTIDE SEQUENCE [LARGE SCALE GENOMIC DNA]</scope>
    <source>
        <strain evidence="1 2">DXS22W</strain>
    </source>
</reference>
<dbReference type="InterPro" id="IPR007396">
    <property type="entry name" value="TR_PAI2-type"/>
</dbReference>